<dbReference type="Proteomes" id="UP000320762">
    <property type="component" value="Unassembled WGS sequence"/>
</dbReference>
<gene>
    <name evidence="2" type="ORF">BD626DRAFT_632508</name>
</gene>
<evidence type="ECO:0000313" key="2">
    <source>
        <dbReference type="EMBL" id="TRM60368.1"/>
    </source>
</evidence>
<protein>
    <submittedName>
        <fullName evidence="2">Uncharacterized protein</fullName>
    </submittedName>
</protein>
<dbReference type="AlphaFoldDB" id="A0A550C6F4"/>
<organism evidence="2 3">
    <name type="scientific">Schizophyllum amplum</name>
    <dbReference type="NCBI Taxonomy" id="97359"/>
    <lineage>
        <taxon>Eukaryota</taxon>
        <taxon>Fungi</taxon>
        <taxon>Dikarya</taxon>
        <taxon>Basidiomycota</taxon>
        <taxon>Agaricomycotina</taxon>
        <taxon>Agaricomycetes</taxon>
        <taxon>Agaricomycetidae</taxon>
        <taxon>Agaricales</taxon>
        <taxon>Schizophyllaceae</taxon>
        <taxon>Schizophyllum</taxon>
    </lineage>
</organism>
<sequence length="230" mass="25894">MASPTRTTQAILRRITDSKYANLYTREGVRVMRTVVDRHRLEMARNGLTTQQLFELAQTVRPSSAFKPNPVAGEGPHPPNPAHPIRSMSQAKRILDILSGQRMIAVSKFKREVEATEAPAPPKGQQTPAPSTLSSEPAAPEMTTIYAWRWLRHQPHDAPPEPVPQTKPYGWQLGVGDDRSHLNRRRQRARGPKVRVAVTKWKKEIKPQWLQEMRAATEARTQAQPQAATA</sequence>
<comment type="caution">
    <text evidence="2">The sequence shown here is derived from an EMBL/GenBank/DDBJ whole genome shotgun (WGS) entry which is preliminary data.</text>
</comment>
<accession>A0A550C6F4</accession>
<name>A0A550C6F4_9AGAR</name>
<proteinExistence type="predicted"/>
<evidence type="ECO:0000313" key="3">
    <source>
        <dbReference type="Proteomes" id="UP000320762"/>
    </source>
</evidence>
<feature type="region of interest" description="Disordered" evidence="1">
    <location>
        <begin position="114"/>
        <end position="138"/>
    </location>
</feature>
<feature type="compositionally biased region" description="Polar residues" evidence="1">
    <location>
        <begin position="124"/>
        <end position="135"/>
    </location>
</feature>
<feature type="compositionally biased region" description="Basic residues" evidence="1">
    <location>
        <begin position="182"/>
        <end position="193"/>
    </location>
</feature>
<dbReference type="OrthoDB" id="2587968at2759"/>
<evidence type="ECO:0000256" key="1">
    <source>
        <dbReference type="SAM" id="MobiDB-lite"/>
    </source>
</evidence>
<reference evidence="2 3" key="1">
    <citation type="journal article" date="2019" name="New Phytol.">
        <title>Comparative genomics reveals unique wood-decay strategies and fruiting body development in the Schizophyllaceae.</title>
        <authorList>
            <person name="Almasi E."/>
            <person name="Sahu N."/>
            <person name="Krizsan K."/>
            <person name="Balint B."/>
            <person name="Kovacs G.M."/>
            <person name="Kiss B."/>
            <person name="Cseklye J."/>
            <person name="Drula E."/>
            <person name="Henrissat B."/>
            <person name="Nagy I."/>
            <person name="Chovatia M."/>
            <person name="Adam C."/>
            <person name="LaButti K."/>
            <person name="Lipzen A."/>
            <person name="Riley R."/>
            <person name="Grigoriev I.V."/>
            <person name="Nagy L.G."/>
        </authorList>
    </citation>
    <scope>NUCLEOTIDE SEQUENCE [LARGE SCALE GENOMIC DNA]</scope>
    <source>
        <strain evidence="2 3">NL-1724</strain>
    </source>
</reference>
<feature type="region of interest" description="Disordered" evidence="1">
    <location>
        <begin position="64"/>
        <end position="85"/>
    </location>
</feature>
<feature type="region of interest" description="Disordered" evidence="1">
    <location>
        <begin position="169"/>
        <end position="195"/>
    </location>
</feature>
<keyword evidence="3" id="KW-1185">Reference proteome</keyword>
<dbReference type="EMBL" id="VDMD01000022">
    <property type="protein sequence ID" value="TRM60368.1"/>
    <property type="molecule type" value="Genomic_DNA"/>
</dbReference>